<dbReference type="OrthoDB" id="128646at2759"/>
<feature type="non-terminal residue" evidence="1">
    <location>
        <position position="1"/>
    </location>
</feature>
<gene>
    <name evidence="1" type="ORF">SCHPADRAFT_948217</name>
</gene>
<protein>
    <submittedName>
        <fullName evidence="1">Uncharacterized protein</fullName>
    </submittedName>
</protein>
<dbReference type="AlphaFoldDB" id="A0A0H2QWC3"/>
<dbReference type="InParanoid" id="A0A0H2QWC3"/>
<reference evidence="1 2" key="1">
    <citation type="submission" date="2015-04" db="EMBL/GenBank/DDBJ databases">
        <title>Complete genome sequence of Schizopora paradoxa KUC8140, a cosmopolitan wood degrader in East Asia.</title>
        <authorList>
            <consortium name="DOE Joint Genome Institute"/>
            <person name="Min B."/>
            <person name="Park H."/>
            <person name="Jang Y."/>
            <person name="Kim J.-J."/>
            <person name="Kim K.H."/>
            <person name="Pangilinan J."/>
            <person name="Lipzen A."/>
            <person name="Riley R."/>
            <person name="Grigoriev I.V."/>
            <person name="Spatafora J.W."/>
            <person name="Choi I.-G."/>
        </authorList>
    </citation>
    <scope>NUCLEOTIDE SEQUENCE [LARGE SCALE GENOMIC DNA]</scope>
    <source>
        <strain evidence="1 2">KUC8140</strain>
    </source>
</reference>
<dbReference type="Proteomes" id="UP000053477">
    <property type="component" value="Unassembled WGS sequence"/>
</dbReference>
<sequence>LNWLQQHNPAIDWVKGQLALSCCGVNPLYPHSPIPPLVGTGHGLIHLQTTPSPSLASVGMGFCLNGAVLETSVPDSHVRSAPLRTNS</sequence>
<organism evidence="1 2">
    <name type="scientific">Schizopora paradoxa</name>
    <dbReference type="NCBI Taxonomy" id="27342"/>
    <lineage>
        <taxon>Eukaryota</taxon>
        <taxon>Fungi</taxon>
        <taxon>Dikarya</taxon>
        <taxon>Basidiomycota</taxon>
        <taxon>Agaricomycotina</taxon>
        <taxon>Agaricomycetes</taxon>
        <taxon>Hymenochaetales</taxon>
        <taxon>Schizoporaceae</taxon>
        <taxon>Schizopora</taxon>
    </lineage>
</organism>
<proteinExistence type="predicted"/>
<dbReference type="EMBL" id="KQ086916">
    <property type="protein sequence ID" value="KLO03880.1"/>
    <property type="molecule type" value="Genomic_DNA"/>
</dbReference>
<accession>A0A0H2QWC3</accession>
<evidence type="ECO:0000313" key="1">
    <source>
        <dbReference type="EMBL" id="KLO03880.1"/>
    </source>
</evidence>
<keyword evidence="2" id="KW-1185">Reference proteome</keyword>
<evidence type="ECO:0000313" key="2">
    <source>
        <dbReference type="Proteomes" id="UP000053477"/>
    </source>
</evidence>
<name>A0A0H2QWC3_9AGAM</name>